<comment type="caution">
    <text evidence="3">The sequence shown here is derived from an EMBL/GenBank/DDBJ whole genome shotgun (WGS) entry which is preliminary data.</text>
</comment>
<name>A0A1Q9DW30_SYMMI</name>
<dbReference type="SUPFAM" id="SSF54001">
    <property type="entry name" value="Cysteine proteinases"/>
    <property type="match status" value="1"/>
</dbReference>
<keyword evidence="4" id="KW-1185">Reference proteome</keyword>
<feature type="domain" description="Peptidase C19 ubiquitin carboxyl-terminal hydrolase" evidence="2">
    <location>
        <begin position="107"/>
        <end position="169"/>
    </location>
</feature>
<protein>
    <submittedName>
        <fullName evidence="3">Ubiquitin carboxyl-terminal hydrolase 33</fullName>
    </submittedName>
</protein>
<dbReference type="Pfam" id="PF00443">
    <property type="entry name" value="UCH"/>
    <property type="match status" value="1"/>
</dbReference>
<organism evidence="3 4">
    <name type="scientific">Symbiodinium microadriaticum</name>
    <name type="common">Dinoflagellate</name>
    <name type="synonym">Zooxanthella microadriatica</name>
    <dbReference type="NCBI Taxonomy" id="2951"/>
    <lineage>
        <taxon>Eukaryota</taxon>
        <taxon>Sar</taxon>
        <taxon>Alveolata</taxon>
        <taxon>Dinophyceae</taxon>
        <taxon>Suessiales</taxon>
        <taxon>Symbiodiniaceae</taxon>
        <taxon>Symbiodinium</taxon>
    </lineage>
</organism>
<proteinExistence type="predicted"/>
<keyword evidence="3" id="KW-0378">Hydrolase</keyword>
<feature type="compositionally biased region" description="Basic and acidic residues" evidence="1">
    <location>
        <begin position="183"/>
        <end position="192"/>
    </location>
</feature>
<dbReference type="Gene3D" id="3.90.70.10">
    <property type="entry name" value="Cysteine proteinases"/>
    <property type="match status" value="1"/>
</dbReference>
<evidence type="ECO:0000313" key="4">
    <source>
        <dbReference type="Proteomes" id="UP000186817"/>
    </source>
</evidence>
<dbReference type="GO" id="GO:0016579">
    <property type="term" value="P:protein deubiquitination"/>
    <property type="evidence" value="ECO:0007669"/>
    <property type="project" value="InterPro"/>
</dbReference>
<evidence type="ECO:0000259" key="2">
    <source>
        <dbReference type="Pfam" id="PF00443"/>
    </source>
</evidence>
<dbReference type="EMBL" id="LSRX01000364">
    <property type="protein sequence ID" value="OLP99385.1"/>
    <property type="molecule type" value="Genomic_DNA"/>
</dbReference>
<dbReference type="Proteomes" id="UP000186817">
    <property type="component" value="Unassembled WGS sequence"/>
</dbReference>
<reference evidence="3 4" key="1">
    <citation type="submission" date="2016-02" db="EMBL/GenBank/DDBJ databases">
        <title>Genome analysis of coral dinoflagellate symbionts highlights evolutionary adaptations to a symbiotic lifestyle.</title>
        <authorList>
            <person name="Aranda M."/>
            <person name="Li Y."/>
            <person name="Liew Y.J."/>
            <person name="Baumgarten S."/>
            <person name="Simakov O."/>
            <person name="Wilson M."/>
            <person name="Piel J."/>
            <person name="Ashoor H."/>
            <person name="Bougouffa S."/>
            <person name="Bajic V.B."/>
            <person name="Ryu T."/>
            <person name="Ravasi T."/>
            <person name="Bayer T."/>
            <person name="Micklem G."/>
            <person name="Kim H."/>
            <person name="Bhak J."/>
            <person name="Lajeunesse T.C."/>
            <person name="Voolstra C.R."/>
        </authorList>
    </citation>
    <scope>NUCLEOTIDE SEQUENCE [LARGE SCALE GENOMIC DNA]</scope>
    <source>
        <strain evidence="3 4">CCMP2467</strain>
    </source>
</reference>
<evidence type="ECO:0000256" key="1">
    <source>
        <dbReference type="SAM" id="MobiDB-lite"/>
    </source>
</evidence>
<evidence type="ECO:0000313" key="3">
    <source>
        <dbReference type="EMBL" id="OLP99385.1"/>
    </source>
</evidence>
<dbReference type="GO" id="GO:0004843">
    <property type="term" value="F:cysteine-type deubiquitinase activity"/>
    <property type="evidence" value="ECO:0007669"/>
    <property type="project" value="InterPro"/>
</dbReference>
<dbReference type="InterPro" id="IPR038765">
    <property type="entry name" value="Papain-like_cys_pep_sf"/>
</dbReference>
<dbReference type="OrthoDB" id="265306at2759"/>
<sequence>MFGSTNTTLPQHLISTCQRFAAVEWTLPEMFRFVCLIFGLQALAFSFAIAETSEAHEGSSEALNSDDECREEVHVLAVAEMEMPVLVSSALQIESFVRNRCFQLANDKLDQSAPYHSPEDVLRAVQQLNPTFQGYSQQGSQEFLRCVLDNIHEELRRKVPDEAYGSQEGSSENGPSDAVASRLLRESLRQLAEEEQSSSQLHDRDFAQLMAEASS</sequence>
<accession>A0A1Q9DW30</accession>
<dbReference type="InterPro" id="IPR001394">
    <property type="entry name" value="Peptidase_C19_UCH"/>
</dbReference>
<dbReference type="AlphaFoldDB" id="A0A1Q9DW30"/>
<gene>
    <name evidence="3" type="primary">usp33</name>
    <name evidence="3" type="ORF">AK812_SmicGene18053</name>
</gene>
<feature type="region of interest" description="Disordered" evidence="1">
    <location>
        <begin position="162"/>
        <end position="215"/>
    </location>
</feature>